<evidence type="ECO:0008006" key="4">
    <source>
        <dbReference type="Google" id="ProtNLM"/>
    </source>
</evidence>
<dbReference type="EMBL" id="JAKROA010000004">
    <property type="protein sequence ID" value="KAL5107830.1"/>
    <property type="molecule type" value="Genomic_DNA"/>
</dbReference>
<name>A0ABR4QEH9_9CEST</name>
<comment type="caution">
    <text evidence="2">The sequence shown here is derived from an EMBL/GenBank/DDBJ whole genome shotgun (WGS) entry which is preliminary data.</text>
</comment>
<accession>A0ABR4QEH9</accession>
<keyword evidence="3" id="KW-1185">Reference proteome</keyword>
<organism evidence="2 3">
    <name type="scientific">Taenia crassiceps</name>
    <dbReference type="NCBI Taxonomy" id="6207"/>
    <lineage>
        <taxon>Eukaryota</taxon>
        <taxon>Metazoa</taxon>
        <taxon>Spiralia</taxon>
        <taxon>Lophotrochozoa</taxon>
        <taxon>Platyhelminthes</taxon>
        <taxon>Cestoda</taxon>
        <taxon>Eucestoda</taxon>
        <taxon>Cyclophyllidea</taxon>
        <taxon>Taeniidae</taxon>
        <taxon>Taenia</taxon>
    </lineage>
</organism>
<proteinExistence type="predicted"/>
<feature type="compositionally biased region" description="Basic and acidic residues" evidence="1">
    <location>
        <begin position="77"/>
        <end position="92"/>
    </location>
</feature>
<sequence>MLITSTRLDSTHLTAHHLASPRLSSNRLAKSQLGSLHLGEAESSRRARRWSGGACECGHGELWGHRCPRTLANDHMRAGQEETKETKETKEVEDVEDVKDVEDVEEVEEVEEVEIEYEMEQERDAQTQMHAHPSIHPSSGFPVVSTIPPRQLKCPECGTLYPSLLCLHLLLVSLGCGVHSHFCNFSPPALHARLAPYSNPVSLCKHVQADPISLVSS</sequence>
<reference evidence="2 3" key="1">
    <citation type="journal article" date="2022" name="Front. Cell. Infect. Microbiol.">
        <title>The Genomes of Two Strains of Taenia crassiceps the Animal Model for the Study of Human Cysticercosis.</title>
        <authorList>
            <person name="Bobes R.J."/>
            <person name="Estrada K."/>
            <person name="Rios-Valencia D.G."/>
            <person name="Calderon-Gallegos A."/>
            <person name="de la Torre P."/>
            <person name="Carrero J.C."/>
            <person name="Sanchez-Flores A."/>
            <person name="Laclette J.P."/>
        </authorList>
    </citation>
    <scope>NUCLEOTIDE SEQUENCE [LARGE SCALE GENOMIC DNA]</scope>
    <source>
        <strain evidence="2">WFUcys</strain>
    </source>
</reference>
<evidence type="ECO:0000256" key="1">
    <source>
        <dbReference type="SAM" id="MobiDB-lite"/>
    </source>
</evidence>
<gene>
    <name evidence="2" type="ORF">TcWFU_006096</name>
</gene>
<protein>
    <recommendedName>
        <fullName evidence="4">LITAF domain-containing protein</fullName>
    </recommendedName>
</protein>
<feature type="compositionally biased region" description="Acidic residues" evidence="1">
    <location>
        <begin position="93"/>
        <end position="105"/>
    </location>
</feature>
<feature type="region of interest" description="Disordered" evidence="1">
    <location>
        <begin position="77"/>
        <end position="105"/>
    </location>
</feature>
<dbReference type="Proteomes" id="UP001651158">
    <property type="component" value="Unassembled WGS sequence"/>
</dbReference>
<evidence type="ECO:0000313" key="3">
    <source>
        <dbReference type="Proteomes" id="UP001651158"/>
    </source>
</evidence>
<evidence type="ECO:0000313" key="2">
    <source>
        <dbReference type="EMBL" id="KAL5107830.1"/>
    </source>
</evidence>